<dbReference type="AlphaFoldDB" id="A0A940S769"/>
<dbReference type="Pfam" id="PF02498">
    <property type="entry name" value="Bro-N"/>
    <property type="match status" value="1"/>
</dbReference>
<dbReference type="EMBL" id="JAGIZA010000004">
    <property type="protein sequence ID" value="MBP0492777.1"/>
    <property type="molecule type" value="Genomic_DNA"/>
</dbReference>
<feature type="domain" description="Bro-N" evidence="2">
    <location>
        <begin position="1"/>
        <end position="64"/>
    </location>
</feature>
<accession>A0A940S769</accession>
<dbReference type="PROSITE" id="PS51750">
    <property type="entry name" value="BRO_N"/>
    <property type="match status" value="1"/>
</dbReference>
<evidence type="ECO:0000259" key="2">
    <source>
        <dbReference type="PROSITE" id="PS51750"/>
    </source>
</evidence>
<evidence type="ECO:0000256" key="1">
    <source>
        <dbReference type="SAM" id="MobiDB-lite"/>
    </source>
</evidence>
<feature type="region of interest" description="Disordered" evidence="1">
    <location>
        <begin position="66"/>
        <end position="90"/>
    </location>
</feature>
<reference evidence="3" key="1">
    <citation type="submission" date="2021-03" db="EMBL/GenBank/DDBJ databases">
        <authorList>
            <person name="So Y."/>
        </authorList>
    </citation>
    <scope>NUCLEOTIDE SEQUENCE</scope>
    <source>
        <strain evidence="3">SG15</strain>
    </source>
</reference>
<dbReference type="RefSeq" id="WP_209372587.1">
    <property type="nucleotide sequence ID" value="NZ_JAGIZA010000004.1"/>
</dbReference>
<proteinExistence type="predicted"/>
<keyword evidence="4" id="KW-1185">Reference proteome</keyword>
<evidence type="ECO:0000313" key="4">
    <source>
        <dbReference type="Proteomes" id="UP000677537"/>
    </source>
</evidence>
<comment type="caution">
    <text evidence="3">The sequence shown here is derived from an EMBL/GenBank/DDBJ whole genome shotgun (WGS) entry which is preliminary data.</text>
</comment>
<gene>
    <name evidence="3" type="ORF">J5Y10_08290</name>
</gene>
<evidence type="ECO:0000313" key="3">
    <source>
        <dbReference type="EMBL" id="MBP0492777.1"/>
    </source>
</evidence>
<name>A0A940S769_9PROT</name>
<organism evidence="3 4">
    <name type="scientific">Roseomonas indoligenes</name>
    <dbReference type="NCBI Taxonomy" id="2820811"/>
    <lineage>
        <taxon>Bacteria</taxon>
        <taxon>Pseudomonadati</taxon>
        <taxon>Pseudomonadota</taxon>
        <taxon>Alphaproteobacteria</taxon>
        <taxon>Acetobacterales</taxon>
        <taxon>Roseomonadaceae</taxon>
        <taxon>Roseomonas</taxon>
    </lineage>
</organism>
<dbReference type="InterPro" id="IPR003497">
    <property type="entry name" value="BRO_N_domain"/>
</dbReference>
<protein>
    <recommendedName>
        <fullName evidence="2">Bro-N domain-containing protein</fullName>
    </recommendedName>
</protein>
<dbReference type="Proteomes" id="UP000677537">
    <property type="component" value="Unassembled WGS sequence"/>
</dbReference>
<sequence length="90" mass="10166">MKKGESEGVFLRDAFGPHQPSLALISESGVYKLLMRAQPDRNPAVRKFQDWLARDVLPAIRKDGVTTPRNHIHTSLRPTLKSRGLHPIRS</sequence>